<dbReference type="Gramene" id="KRH19865">
    <property type="protein sequence ID" value="KRH19865"/>
    <property type="gene ID" value="GLYMA_13G140200"/>
</dbReference>
<dbReference type="GO" id="GO:0010150">
    <property type="term" value="P:leaf senescence"/>
    <property type="evidence" value="ECO:0007669"/>
    <property type="project" value="UniProtKB-ARBA"/>
</dbReference>
<reference evidence="4" key="2">
    <citation type="submission" date="2018-02" db="UniProtKB">
        <authorList>
            <consortium name="EnsemblPlants"/>
        </authorList>
    </citation>
    <scope>IDENTIFICATION</scope>
    <source>
        <strain evidence="4">Williams 82</strain>
    </source>
</reference>
<evidence type="ECO:0000313" key="3">
    <source>
        <dbReference type="EMBL" id="KRH19865.1"/>
    </source>
</evidence>
<evidence type="ECO:0008006" key="6">
    <source>
        <dbReference type="Google" id="ProtNLM"/>
    </source>
</evidence>
<evidence type="ECO:0000256" key="2">
    <source>
        <dbReference type="SAM" id="MobiDB-lite"/>
    </source>
</evidence>
<dbReference type="PaxDb" id="3847-GLYMA13G20340.1"/>
<protein>
    <recommendedName>
        <fullName evidence="6">Senescence regulator</fullName>
    </recommendedName>
</protein>
<dbReference type="Proteomes" id="UP000008827">
    <property type="component" value="Chromosome 13"/>
</dbReference>
<dbReference type="RefSeq" id="XP_003542516.1">
    <property type="nucleotide sequence ID" value="XM_003542468.5"/>
</dbReference>
<feature type="region of interest" description="Disordered" evidence="2">
    <location>
        <begin position="1"/>
        <end position="89"/>
    </location>
</feature>
<evidence type="ECO:0000313" key="5">
    <source>
        <dbReference type="Proteomes" id="UP000008827"/>
    </source>
</evidence>
<dbReference type="AlphaFoldDB" id="A0A0R4J4V8"/>
<organism evidence="3">
    <name type="scientific">Glycine max</name>
    <name type="common">Soybean</name>
    <name type="synonym">Glycine hispida</name>
    <dbReference type="NCBI Taxonomy" id="3847"/>
    <lineage>
        <taxon>Eukaryota</taxon>
        <taxon>Viridiplantae</taxon>
        <taxon>Streptophyta</taxon>
        <taxon>Embryophyta</taxon>
        <taxon>Tracheophyta</taxon>
        <taxon>Spermatophyta</taxon>
        <taxon>Magnoliopsida</taxon>
        <taxon>eudicotyledons</taxon>
        <taxon>Gunneridae</taxon>
        <taxon>Pentapetalae</taxon>
        <taxon>rosids</taxon>
        <taxon>fabids</taxon>
        <taxon>Fabales</taxon>
        <taxon>Fabaceae</taxon>
        <taxon>Papilionoideae</taxon>
        <taxon>50 kb inversion clade</taxon>
        <taxon>NPAAA clade</taxon>
        <taxon>indigoferoid/millettioid clade</taxon>
        <taxon>Phaseoleae</taxon>
        <taxon>Glycine</taxon>
        <taxon>Glycine subgen. Soja</taxon>
    </lineage>
</organism>
<dbReference type="PANTHER" id="PTHR46525">
    <property type="entry name" value="EMB|CAB72159.1"/>
    <property type="match status" value="1"/>
</dbReference>
<dbReference type="OMA" id="GCKHESK"/>
<dbReference type="KEGG" id="gmx:100790091"/>
<comment type="similarity">
    <text evidence="1">Belongs to the senescence regulator S40 family.</text>
</comment>
<dbReference type="GeneID" id="100790091"/>
<dbReference type="EnsemblPlants" id="KRH19865">
    <property type="protein sequence ID" value="KRH19865"/>
    <property type="gene ID" value="GLYMA_13G140200"/>
</dbReference>
<proteinExistence type="inferred from homology"/>
<dbReference type="OrthoDB" id="1917735at2759"/>
<keyword evidence="5" id="KW-1185">Reference proteome</keyword>
<accession>A0A0R4J4V8</accession>
<dbReference type="Pfam" id="PF04520">
    <property type="entry name" value="Senescence_reg"/>
    <property type="match status" value="1"/>
</dbReference>
<feature type="compositionally biased region" description="Polar residues" evidence="2">
    <location>
        <begin position="42"/>
        <end position="52"/>
    </location>
</feature>
<evidence type="ECO:0000256" key="1">
    <source>
        <dbReference type="ARBA" id="ARBA00034773"/>
    </source>
</evidence>
<dbReference type="PANTHER" id="PTHR46525:SF6">
    <property type="entry name" value="ARABIDOPSIS THALIANA GENOMIC DNA, CHROMOSOME 5, P1 CLONE:MOK16"/>
    <property type="match status" value="1"/>
</dbReference>
<gene>
    <name evidence="4" type="primary">LOC100790091</name>
    <name evidence="3" type="ORF">GLYMA_13G140200</name>
</gene>
<sequence>MASRRSFLSNPNRYIFPTTSDTHLSPSQEGKGMFELDEAELWNNNHSSATTDQSKKGLPSPGSRSVLKKASRNNNNGWRGRITPASLPVNIPDWSKILKEDYKEHPKWESEEEEEEEEEDNNVRDEQNHGLRNIKVPPHEYLARTRGASLSVHEGIGRTLKGRDLRSVRNAIWKKVGFED</sequence>
<feature type="compositionally biased region" description="Polar residues" evidence="2">
    <location>
        <begin position="1"/>
        <end position="28"/>
    </location>
</feature>
<dbReference type="eggNOG" id="ENOG502S1M3">
    <property type="taxonomic scope" value="Eukaryota"/>
</dbReference>
<feature type="region of interest" description="Disordered" evidence="2">
    <location>
        <begin position="103"/>
        <end position="140"/>
    </location>
</feature>
<reference evidence="3 4" key="1">
    <citation type="journal article" date="2010" name="Nature">
        <title>Genome sequence of the palaeopolyploid soybean.</title>
        <authorList>
            <person name="Schmutz J."/>
            <person name="Cannon S.B."/>
            <person name="Schlueter J."/>
            <person name="Ma J."/>
            <person name="Mitros T."/>
            <person name="Nelson W."/>
            <person name="Hyten D.L."/>
            <person name="Song Q."/>
            <person name="Thelen J.J."/>
            <person name="Cheng J."/>
            <person name="Xu D."/>
            <person name="Hellsten U."/>
            <person name="May G.D."/>
            <person name="Yu Y."/>
            <person name="Sakurai T."/>
            <person name="Umezawa T."/>
            <person name="Bhattacharyya M.K."/>
            <person name="Sandhu D."/>
            <person name="Valliyodan B."/>
            <person name="Lindquist E."/>
            <person name="Peto M."/>
            <person name="Grant D."/>
            <person name="Shu S."/>
            <person name="Goodstein D."/>
            <person name="Barry K."/>
            <person name="Futrell-Griggs M."/>
            <person name="Abernathy B."/>
            <person name="Du J."/>
            <person name="Tian Z."/>
            <person name="Zhu L."/>
            <person name="Gill N."/>
            <person name="Joshi T."/>
            <person name="Libault M."/>
            <person name="Sethuraman A."/>
            <person name="Zhang X.-C."/>
            <person name="Shinozaki K."/>
            <person name="Nguyen H.T."/>
            <person name="Wing R.A."/>
            <person name="Cregan P."/>
            <person name="Specht J."/>
            <person name="Grimwood J."/>
            <person name="Rokhsar D."/>
            <person name="Stacey G."/>
            <person name="Shoemaker R.C."/>
            <person name="Jackson S.A."/>
        </authorList>
    </citation>
    <scope>NUCLEOTIDE SEQUENCE [LARGE SCALE GENOMIC DNA]</scope>
    <source>
        <strain evidence="4">cv. Williams 82</strain>
        <tissue evidence="3">Callus</tissue>
    </source>
</reference>
<name>A0A0R4J4V8_SOYBN</name>
<evidence type="ECO:0000313" key="4">
    <source>
        <dbReference type="EnsemblPlants" id="KRH19865"/>
    </source>
</evidence>
<dbReference type="EMBL" id="CM000846">
    <property type="protein sequence ID" value="KRH19865.1"/>
    <property type="molecule type" value="Genomic_DNA"/>
</dbReference>
<dbReference type="InterPro" id="IPR007608">
    <property type="entry name" value="Senescence_reg_S40"/>
</dbReference>
<reference evidence="3" key="3">
    <citation type="submission" date="2018-07" db="EMBL/GenBank/DDBJ databases">
        <title>WGS assembly of Glycine max.</title>
        <authorList>
            <person name="Schmutz J."/>
            <person name="Cannon S."/>
            <person name="Schlueter J."/>
            <person name="Ma J."/>
            <person name="Mitros T."/>
            <person name="Nelson W."/>
            <person name="Hyten D."/>
            <person name="Song Q."/>
            <person name="Thelen J."/>
            <person name="Cheng J."/>
            <person name="Xu D."/>
            <person name="Hellsten U."/>
            <person name="May G."/>
            <person name="Yu Y."/>
            <person name="Sakurai T."/>
            <person name="Umezawa T."/>
            <person name="Bhattacharyya M."/>
            <person name="Sandhu D."/>
            <person name="Valliyodan B."/>
            <person name="Lindquist E."/>
            <person name="Peto M."/>
            <person name="Grant D."/>
            <person name="Shu S."/>
            <person name="Goodstein D."/>
            <person name="Barry K."/>
            <person name="Futrell-Griggs M."/>
            <person name="Abernathy B."/>
            <person name="Du J."/>
            <person name="Tian Z."/>
            <person name="Zhu L."/>
            <person name="Gill N."/>
            <person name="Joshi T."/>
            <person name="Libault M."/>
            <person name="Sethuraman A."/>
            <person name="Zhang X."/>
            <person name="Shinozaki K."/>
            <person name="Nguyen H."/>
            <person name="Wing R."/>
            <person name="Cregan P."/>
            <person name="Specht J."/>
            <person name="Grimwood J."/>
            <person name="Rokhsar D."/>
            <person name="Stacey G."/>
            <person name="Shoemaker R."/>
            <person name="Jackson S."/>
        </authorList>
    </citation>
    <scope>NUCLEOTIDE SEQUENCE</scope>
    <source>
        <tissue evidence="3">Callus</tissue>
    </source>
</reference>
<feature type="compositionally biased region" description="Acidic residues" evidence="2">
    <location>
        <begin position="110"/>
        <end position="120"/>
    </location>
</feature>